<protein>
    <recommendedName>
        <fullName evidence="1">4Fe-4S ferredoxin-type domain-containing protein</fullName>
    </recommendedName>
</protein>
<feature type="domain" description="4Fe-4S ferredoxin-type" evidence="1">
    <location>
        <begin position="17"/>
        <end position="49"/>
    </location>
</feature>
<organism evidence="2">
    <name type="scientific">marine sediment metagenome</name>
    <dbReference type="NCBI Taxonomy" id="412755"/>
    <lineage>
        <taxon>unclassified sequences</taxon>
        <taxon>metagenomes</taxon>
        <taxon>ecological metagenomes</taxon>
    </lineage>
</organism>
<sequence length="96" mass="10549">PGRAIKTPLVKKILEGKAPKPDPKKCEGCIGIVCDKSYCILEVLENARKGDLENGLVFAGSNVWRVNKIVSVKELIQELVTEANEILKHQPLLITS</sequence>
<evidence type="ECO:0000313" key="2">
    <source>
        <dbReference type="EMBL" id="GAI03663.1"/>
    </source>
</evidence>
<gene>
    <name evidence="2" type="ORF">S06H3_22992</name>
</gene>
<dbReference type="Gene3D" id="3.20.20.70">
    <property type="entry name" value="Aldolase class I"/>
    <property type="match status" value="1"/>
</dbReference>
<dbReference type="InterPro" id="IPR017896">
    <property type="entry name" value="4Fe4S_Fe-S-bd"/>
</dbReference>
<accession>X1KAN3</accession>
<proteinExistence type="predicted"/>
<reference evidence="2" key="1">
    <citation type="journal article" date="2014" name="Front. Microbiol.">
        <title>High frequency of phylogenetically diverse reductive dehalogenase-homologous genes in deep subseafloor sedimentary metagenomes.</title>
        <authorList>
            <person name="Kawai M."/>
            <person name="Futagami T."/>
            <person name="Toyoda A."/>
            <person name="Takaki Y."/>
            <person name="Nishi S."/>
            <person name="Hori S."/>
            <person name="Arai W."/>
            <person name="Tsubouchi T."/>
            <person name="Morono Y."/>
            <person name="Uchiyama I."/>
            <person name="Ito T."/>
            <person name="Fujiyama A."/>
            <person name="Inagaki F."/>
            <person name="Takami H."/>
        </authorList>
    </citation>
    <scope>NUCLEOTIDE SEQUENCE</scope>
    <source>
        <strain evidence="2">Expedition CK06-06</strain>
    </source>
</reference>
<evidence type="ECO:0000259" key="1">
    <source>
        <dbReference type="PROSITE" id="PS51379"/>
    </source>
</evidence>
<comment type="caution">
    <text evidence="2">The sequence shown here is derived from an EMBL/GenBank/DDBJ whole genome shotgun (WGS) entry which is preliminary data.</text>
</comment>
<name>X1KAN3_9ZZZZ</name>
<feature type="non-terminal residue" evidence="2">
    <location>
        <position position="1"/>
    </location>
</feature>
<dbReference type="InterPro" id="IPR013785">
    <property type="entry name" value="Aldolase_TIM"/>
</dbReference>
<dbReference type="PROSITE" id="PS51379">
    <property type="entry name" value="4FE4S_FER_2"/>
    <property type="match status" value="1"/>
</dbReference>
<dbReference type="EMBL" id="BARV01012405">
    <property type="protein sequence ID" value="GAI03663.1"/>
    <property type="molecule type" value="Genomic_DNA"/>
</dbReference>
<dbReference type="AlphaFoldDB" id="X1KAN3"/>